<proteinExistence type="inferred from homology"/>
<dbReference type="OrthoDB" id="295640at2759"/>
<reference evidence="6" key="1">
    <citation type="submission" date="2021-01" db="EMBL/GenBank/DDBJ databases">
        <authorList>
            <consortium name="Genoscope - CEA"/>
            <person name="William W."/>
        </authorList>
    </citation>
    <scope>NUCLEOTIDE SEQUENCE</scope>
</reference>
<dbReference type="GO" id="GO:0005634">
    <property type="term" value="C:nucleus"/>
    <property type="evidence" value="ECO:0007669"/>
    <property type="project" value="UniProtKB-SubCell"/>
</dbReference>
<accession>A0A8S1RVZ2</accession>
<dbReference type="PROSITE" id="PS51634">
    <property type="entry name" value="CRC"/>
    <property type="match status" value="1"/>
</dbReference>
<dbReference type="PANTHER" id="PTHR12446:SF34">
    <property type="entry name" value="PROTEIN LIN-54 HOMOLOG"/>
    <property type="match status" value="1"/>
</dbReference>
<dbReference type="InterPro" id="IPR005172">
    <property type="entry name" value="CRC"/>
</dbReference>
<keyword evidence="7" id="KW-1185">Reference proteome</keyword>
<comment type="caution">
    <text evidence="6">The sequence shown here is derived from an EMBL/GenBank/DDBJ whole genome shotgun (WGS) entry which is preliminary data.</text>
</comment>
<dbReference type="GO" id="GO:0006355">
    <property type="term" value="P:regulation of DNA-templated transcription"/>
    <property type="evidence" value="ECO:0007669"/>
    <property type="project" value="TreeGrafter"/>
</dbReference>
<feature type="compositionally biased region" description="Polar residues" evidence="4">
    <location>
        <begin position="23"/>
        <end position="35"/>
    </location>
</feature>
<name>A0A8S1RVZ2_9CILI</name>
<keyword evidence="3" id="KW-0539">Nucleus</keyword>
<feature type="domain" description="CRC" evidence="5">
    <location>
        <begin position="118"/>
        <end position="208"/>
    </location>
</feature>
<feature type="region of interest" description="Disordered" evidence="4">
    <location>
        <begin position="1"/>
        <end position="36"/>
    </location>
</feature>
<organism evidence="6 7">
    <name type="scientific">Paramecium pentaurelia</name>
    <dbReference type="NCBI Taxonomy" id="43138"/>
    <lineage>
        <taxon>Eukaryota</taxon>
        <taxon>Sar</taxon>
        <taxon>Alveolata</taxon>
        <taxon>Ciliophora</taxon>
        <taxon>Intramacronucleata</taxon>
        <taxon>Oligohymenophorea</taxon>
        <taxon>Peniculida</taxon>
        <taxon>Parameciidae</taxon>
        <taxon>Paramecium</taxon>
    </lineage>
</organism>
<evidence type="ECO:0000256" key="3">
    <source>
        <dbReference type="ARBA" id="ARBA00023242"/>
    </source>
</evidence>
<dbReference type="InterPro" id="IPR028307">
    <property type="entry name" value="Lin-54_fam"/>
</dbReference>
<dbReference type="AlphaFoldDB" id="A0A8S1RVZ2"/>
<comment type="subcellular location">
    <subcellularLocation>
        <location evidence="1">Nucleus</location>
    </subcellularLocation>
</comment>
<evidence type="ECO:0000256" key="4">
    <source>
        <dbReference type="SAM" id="MobiDB-lite"/>
    </source>
</evidence>
<sequence>MEQFIKDLDSTDKKSPQKLKLVRSSNTYQKQNSSPKQIKEELKKNKIIKKLEFNDEFLIIKQDGIISRSTRQITKNNQINSSYTLGLLNSIELNNKNEIINKLIKTNDHELLQVSRTSNIYCKCRKSKCIQNYCVCSANNQECKSNCECYNCSNKQPKSILPKSTSIEFNGCNCRKQNCSKRYCECQKRRIKCTSKCNCCEECENQEIQLLPFQLDSLS</sequence>
<comment type="similarity">
    <text evidence="2">Belongs to the lin-54 family.</text>
</comment>
<dbReference type="SMART" id="SM01114">
    <property type="entry name" value="CXC"/>
    <property type="match status" value="2"/>
</dbReference>
<dbReference type="InterPro" id="IPR033467">
    <property type="entry name" value="Tesmin/TSO1-like_CXC"/>
</dbReference>
<evidence type="ECO:0000259" key="5">
    <source>
        <dbReference type="PROSITE" id="PS51634"/>
    </source>
</evidence>
<evidence type="ECO:0000256" key="2">
    <source>
        <dbReference type="ARBA" id="ARBA00007267"/>
    </source>
</evidence>
<dbReference type="PANTHER" id="PTHR12446">
    <property type="entry name" value="TESMIN/TSO1-RELATED"/>
    <property type="match status" value="1"/>
</dbReference>
<evidence type="ECO:0000313" key="6">
    <source>
        <dbReference type="EMBL" id="CAD8132238.1"/>
    </source>
</evidence>
<evidence type="ECO:0000313" key="7">
    <source>
        <dbReference type="Proteomes" id="UP000689195"/>
    </source>
</evidence>
<evidence type="ECO:0000256" key="1">
    <source>
        <dbReference type="ARBA" id="ARBA00004123"/>
    </source>
</evidence>
<dbReference type="Proteomes" id="UP000689195">
    <property type="component" value="Unassembled WGS sequence"/>
</dbReference>
<feature type="compositionally biased region" description="Basic and acidic residues" evidence="4">
    <location>
        <begin position="1"/>
        <end position="15"/>
    </location>
</feature>
<gene>
    <name evidence="6" type="ORF">PPENT_87.1.T0010511</name>
</gene>
<protein>
    <recommendedName>
        <fullName evidence="5">CRC domain-containing protein</fullName>
    </recommendedName>
</protein>
<dbReference type="Pfam" id="PF03638">
    <property type="entry name" value="TCR"/>
    <property type="match status" value="2"/>
</dbReference>
<dbReference type="EMBL" id="CAJJDO010000001">
    <property type="protein sequence ID" value="CAD8132238.1"/>
    <property type="molecule type" value="Genomic_DNA"/>
</dbReference>